<dbReference type="InterPro" id="IPR018958">
    <property type="entry name" value="Knr4/Smi1-like_dom"/>
</dbReference>
<evidence type="ECO:0000259" key="1">
    <source>
        <dbReference type="Pfam" id="PF09346"/>
    </source>
</evidence>
<evidence type="ECO:0000313" key="3">
    <source>
        <dbReference type="Proteomes" id="UP000190037"/>
    </source>
</evidence>
<gene>
    <name evidence="2" type="ORF">B4N89_09050</name>
</gene>
<dbReference type="InterPro" id="IPR037883">
    <property type="entry name" value="Knr4/Smi1-like_sf"/>
</dbReference>
<dbReference type="Pfam" id="PF14414">
    <property type="entry name" value="WHH"/>
    <property type="match status" value="1"/>
</dbReference>
<organism evidence="2 3">
    <name type="scientific">Embleya scabrispora</name>
    <dbReference type="NCBI Taxonomy" id="159449"/>
    <lineage>
        <taxon>Bacteria</taxon>
        <taxon>Bacillati</taxon>
        <taxon>Actinomycetota</taxon>
        <taxon>Actinomycetes</taxon>
        <taxon>Kitasatosporales</taxon>
        <taxon>Streptomycetaceae</taxon>
        <taxon>Embleya</taxon>
    </lineage>
</organism>
<feature type="domain" description="Knr4/Smi1-like" evidence="1">
    <location>
        <begin position="160"/>
        <end position="269"/>
    </location>
</feature>
<dbReference type="AlphaFoldDB" id="A0A1T3NW94"/>
<dbReference type="EMBL" id="MWQN01000001">
    <property type="protein sequence ID" value="OPC81078.1"/>
    <property type="molecule type" value="Genomic_DNA"/>
</dbReference>
<dbReference type="STRING" id="159449.B4N89_09050"/>
<dbReference type="Gene3D" id="3.40.1580.10">
    <property type="entry name" value="SMI1/KNR4-like"/>
    <property type="match status" value="1"/>
</dbReference>
<name>A0A1T3NW94_9ACTN</name>
<dbReference type="OrthoDB" id="4350352at2"/>
<dbReference type="InterPro" id="IPR032869">
    <property type="entry name" value="WHH_dom_containing"/>
</dbReference>
<dbReference type="Pfam" id="PF09346">
    <property type="entry name" value="SMI1_KNR4"/>
    <property type="match status" value="1"/>
</dbReference>
<dbReference type="SUPFAM" id="SSF160631">
    <property type="entry name" value="SMI1/KNR4-like"/>
    <property type="match status" value="1"/>
</dbReference>
<comment type="caution">
    <text evidence="2">The sequence shown here is derived from an EMBL/GenBank/DDBJ whole genome shotgun (WGS) entry which is preliminary data.</text>
</comment>
<sequence>MTDIGAAAGDSPAAEFAGSIVDFGRTSRSRVYPDGVFVDLYGFPDFLPYARVVIEAAPIPPGLGVDEARVTDVLAANLAATGTGDPLYRDLVETATPRGWTWHHAPHARRLYLIPVDVKNAMRHHGGVATMTSVDRDRTGLWSPVEQARVPVTLHAGRQLTDVDLTHLEGKYLKYRLPDAYRALLIDNGGGPPARPAVHPRHGFVFDQQFFNLYGAYDPYDLLDVAARFTDRLTADFLAVAWVQGGALVLKTRGGDAGSVWYWDNDDRYARQGDTPEATVALLSRLADDVGTLLADELVQVPGELDEIARTAAAGGHYRPVVVDHAGAGLPADLRP</sequence>
<reference evidence="2 3" key="1">
    <citation type="submission" date="2017-03" db="EMBL/GenBank/DDBJ databases">
        <title>Draft genome sequence of Streptomyces scabrisporus NF3, endophyte isolated from Amphipterygium adstringens.</title>
        <authorList>
            <person name="Vazquez M."/>
            <person name="Ceapa C.D."/>
            <person name="Rodriguez Luna D."/>
            <person name="Sanchez Esquivel S."/>
        </authorList>
    </citation>
    <scope>NUCLEOTIDE SEQUENCE [LARGE SCALE GENOMIC DNA]</scope>
    <source>
        <strain evidence="2 3">NF3</strain>
    </source>
</reference>
<protein>
    <recommendedName>
        <fullName evidence="1">Knr4/Smi1-like domain-containing protein</fullName>
    </recommendedName>
</protein>
<dbReference type="Proteomes" id="UP000190037">
    <property type="component" value="Unassembled WGS sequence"/>
</dbReference>
<dbReference type="RefSeq" id="WP_078975384.1">
    <property type="nucleotide sequence ID" value="NZ_MWQN01000001.1"/>
</dbReference>
<keyword evidence="3" id="KW-1185">Reference proteome</keyword>
<accession>A0A1T3NW94</accession>
<proteinExistence type="predicted"/>
<evidence type="ECO:0000313" key="2">
    <source>
        <dbReference type="EMBL" id="OPC81078.1"/>
    </source>
</evidence>